<name>A0A841G5I5_9ACTN</name>
<evidence type="ECO:0000256" key="2">
    <source>
        <dbReference type="SAM" id="SignalP"/>
    </source>
</evidence>
<accession>A0A841G5I5</accession>
<proteinExistence type="predicted"/>
<evidence type="ECO:0000313" key="3">
    <source>
        <dbReference type="EMBL" id="MBB6039360.1"/>
    </source>
</evidence>
<feature type="signal peptide" evidence="2">
    <location>
        <begin position="1"/>
        <end position="21"/>
    </location>
</feature>
<evidence type="ECO:0008006" key="5">
    <source>
        <dbReference type="Google" id="ProtNLM"/>
    </source>
</evidence>
<dbReference type="RefSeq" id="WP_184792450.1">
    <property type="nucleotide sequence ID" value="NZ_BONT01000077.1"/>
</dbReference>
<sequence length="167" mass="16743">MRKLRTGAALLATAAVLTACGDDSSDGSATPDSVPSTGESASRELTESEWNNYKSVAEGKLPDSDGRVVWSGTVSEGSTAEFDDLVSSGDYVLDLVCVGSGESYIEFTLADTGVTTSVPCTTAGQVTSRELSAGSKGQLKISGGSGGSDTGSGGYGANVLVGRLTAV</sequence>
<dbReference type="PROSITE" id="PS51257">
    <property type="entry name" value="PROKAR_LIPOPROTEIN"/>
    <property type="match status" value="1"/>
</dbReference>
<reference evidence="3 4" key="1">
    <citation type="submission" date="2020-08" db="EMBL/GenBank/DDBJ databases">
        <title>Genomic Encyclopedia of Type Strains, Phase IV (KMG-IV): sequencing the most valuable type-strain genomes for metagenomic binning, comparative biology and taxonomic classification.</title>
        <authorList>
            <person name="Goeker M."/>
        </authorList>
    </citation>
    <scope>NUCLEOTIDE SEQUENCE [LARGE SCALE GENOMIC DNA]</scope>
    <source>
        <strain evidence="3 4">YIM 65646</strain>
    </source>
</reference>
<feature type="compositionally biased region" description="Polar residues" evidence="1">
    <location>
        <begin position="26"/>
        <end position="40"/>
    </location>
</feature>
<evidence type="ECO:0000256" key="1">
    <source>
        <dbReference type="SAM" id="MobiDB-lite"/>
    </source>
</evidence>
<organism evidence="3 4">
    <name type="scientific">Phytomonospora endophytica</name>
    <dbReference type="NCBI Taxonomy" id="714109"/>
    <lineage>
        <taxon>Bacteria</taxon>
        <taxon>Bacillati</taxon>
        <taxon>Actinomycetota</taxon>
        <taxon>Actinomycetes</taxon>
        <taxon>Micromonosporales</taxon>
        <taxon>Micromonosporaceae</taxon>
        <taxon>Phytomonospora</taxon>
    </lineage>
</organism>
<evidence type="ECO:0000313" key="4">
    <source>
        <dbReference type="Proteomes" id="UP000548476"/>
    </source>
</evidence>
<dbReference type="AlphaFoldDB" id="A0A841G5I5"/>
<keyword evidence="2" id="KW-0732">Signal</keyword>
<feature type="region of interest" description="Disordered" evidence="1">
    <location>
        <begin position="21"/>
        <end position="49"/>
    </location>
</feature>
<dbReference type="Proteomes" id="UP000548476">
    <property type="component" value="Unassembled WGS sequence"/>
</dbReference>
<protein>
    <recommendedName>
        <fullName evidence="5">Lipoprotein</fullName>
    </recommendedName>
</protein>
<gene>
    <name evidence="3" type="ORF">HNR73_007254</name>
</gene>
<comment type="caution">
    <text evidence="3">The sequence shown here is derived from an EMBL/GenBank/DDBJ whole genome shotgun (WGS) entry which is preliminary data.</text>
</comment>
<dbReference type="EMBL" id="JACHGT010000021">
    <property type="protein sequence ID" value="MBB6039360.1"/>
    <property type="molecule type" value="Genomic_DNA"/>
</dbReference>
<keyword evidence="4" id="KW-1185">Reference proteome</keyword>
<feature type="chain" id="PRO_5032608919" description="Lipoprotein" evidence="2">
    <location>
        <begin position="22"/>
        <end position="167"/>
    </location>
</feature>